<evidence type="ECO:0000313" key="2">
    <source>
        <dbReference type="EMBL" id="JAH58031.1"/>
    </source>
</evidence>
<evidence type="ECO:0000256" key="1">
    <source>
        <dbReference type="SAM" id="SignalP"/>
    </source>
</evidence>
<keyword evidence="1" id="KW-0732">Signal</keyword>
<feature type="chain" id="PRO_5002433568" evidence="1">
    <location>
        <begin position="23"/>
        <end position="48"/>
    </location>
</feature>
<accession>A0A0E9TWV4</accession>
<proteinExistence type="predicted"/>
<protein>
    <submittedName>
        <fullName evidence="2">Uncharacterized protein</fullName>
    </submittedName>
</protein>
<feature type="signal peptide" evidence="1">
    <location>
        <begin position="1"/>
        <end position="22"/>
    </location>
</feature>
<reference evidence="2" key="2">
    <citation type="journal article" date="2015" name="Fish Shellfish Immunol.">
        <title>Early steps in the European eel (Anguilla anguilla)-Vibrio vulnificus interaction in the gills: Role of the RtxA13 toxin.</title>
        <authorList>
            <person name="Callol A."/>
            <person name="Pajuelo D."/>
            <person name="Ebbesson L."/>
            <person name="Teles M."/>
            <person name="MacKenzie S."/>
            <person name="Amaro C."/>
        </authorList>
    </citation>
    <scope>NUCLEOTIDE SEQUENCE</scope>
</reference>
<dbReference type="AlphaFoldDB" id="A0A0E9TWV4"/>
<reference evidence="2" key="1">
    <citation type="submission" date="2014-11" db="EMBL/GenBank/DDBJ databases">
        <authorList>
            <person name="Amaro Gonzalez C."/>
        </authorList>
    </citation>
    <scope>NUCLEOTIDE SEQUENCE</scope>
</reference>
<sequence>MTKIKEELPLWFLLLKMAEVGALTDCSIYSSGYNCSPKYAVARRGLFY</sequence>
<name>A0A0E9TWV4_ANGAN</name>
<organism evidence="2">
    <name type="scientific">Anguilla anguilla</name>
    <name type="common">European freshwater eel</name>
    <name type="synonym">Muraena anguilla</name>
    <dbReference type="NCBI Taxonomy" id="7936"/>
    <lineage>
        <taxon>Eukaryota</taxon>
        <taxon>Metazoa</taxon>
        <taxon>Chordata</taxon>
        <taxon>Craniata</taxon>
        <taxon>Vertebrata</taxon>
        <taxon>Euteleostomi</taxon>
        <taxon>Actinopterygii</taxon>
        <taxon>Neopterygii</taxon>
        <taxon>Teleostei</taxon>
        <taxon>Anguilliformes</taxon>
        <taxon>Anguillidae</taxon>
        <taxon>Anguilla</taxon>
    </lineage>
</organism>
<dbReference type="EMBL" id="GBXM01050546">
    <property type="protein sequence ID" value="JAH58031.1"/>
    <property type="molecule type" value="Transcribed_RNA"/>
</dbReference>